<feature type="region of interest" description="Disordered" evidence="10">
    <location>
        <begin position="505"/>
        <end position="544"/>
    </location>
</feature>
<dbReference type="InterPro" id="IPR016849">
    <property type="entry name" value="Rtt109"/>
</dbReference>
<dbReference type="GO" id="GO:0005634">
    <property type="term" value="C:nucleus"/>
    <property type="evidence" value="ECO:0007669"/>
    <property type="project" value="UniProtKB-SubCell"/>
</dbReference>
<sequence>MTTSEATAPPLTPRKNLRDTLLDALRSLPGTREFHIHVLQSSPRRNTFLYQFAKPRPRTYVQDLLVLLSEQTAPDGPRVLVTAIEANLYHIPSTASAILYVCKVDSTGQTTGGSANGRSPTKKLVQAFLEYYADPQTRPLDGVKNLWIQLFARAQGQYLFPNSAMWEGKKPLSDVKLCAWWKRVLAQVALDIQKSTRSTIGSGDPATMGTTVKAYYILPGYSELEAEYSLKVISSDIPWQYGHPYTLQEKSTLPCPPDTAHTRNLGHYIPYFEDDPKSRFMDEIAYTTGGEVKSPVRKRARTATSVDESRQREERDKDNGKEKEKEKDDRPLGELGKVTADEFWERMSFRQECVAGAVTGFFTLVVSTKADPVHVGKTVLSPLEPQTGQVSAQINKRVLTALTTGVEFSTAERAIKATETLENTIKRLCDGISSTGGQQHLHGGRSSTPEPRERSNSTLLVPPRTPPRNDKQQVVIEVTPNPFPEPVASLETYQSHIYGSVWVRNPEVEERRLGGGKGEEKESPGVNGPVVTVLTARKKKKRGE</sequence>
<proteinExistence type="predicted"/>
<organism evidence="11 12">
    <name type="scientific">Leucocoprinus leucothites</name>
    <dbReference type="NCBI Taxonomy" id="201217"/>
    <lineage>
        <taxon>Eukaryota</taxon>
        <taxon>Fungi</taxon>
        <taxon>Dikarya</taxon>
        <taxon>Basidiomycota</taxon>
        <taxon>Agaricomycotina</taxon>
        <taxon>Agaricomycetes</taxon>
        <taxon>Agaricomycetidae</taxon>
        <taxon>Agaricales</taxon>
        <taxon>Agaricineae</taxon>
        <taxon>Agaricaceae</taxon>
        <taxon>Leucocoprinus</taxon>
    </lineage>
</organism>
<evidence type="ECO:0000256" key="10">
    <source>
        <dbReference type="SAM" id="MobiDB-lite"/>
    </source>
</evidence>
<feature type="compositionally biased region" description="Basic and acidic residues" evidence="10">
    <location>
        <begin position="506"/>
        <end position="523"/>
    </location>
</feature>
<dbReference type="GO" id="GO:0032931">
    <property type="term" value="F:histone H3K56 acetyltransferase activity"/>
    <property type="evidence" value="ECO:0007669"/>
    <property type="project" value="TreeGrafter"/>
</dbReference>
<feature type="region of interest" description="Disordered" evidence="10">
    <location>
        <begin position="431"/>
        <end position="471"/>
    </location>
</feature>
<dbReference type="EC" id="2.3.1.48" evidence="2"/>
<accession>A0A8H5LKK9</accession>
<evidence type="ECO:0000313" key="11">
    <source>
        <dbReference type="EMBL" id="KAF5360579.1"/>
    </source>
</evidence>
<keyword evidence="5" id="KW-0007">Acetylation</keyword>
<dbReference type="InterPro" id="IPR051236">
    <property type="entry name" value="HAT_RTT109-like"/>
</dbReference>
<evidence type="ECO:0000256" key="1">
    <source>
        <dbReference type="ARBA" id="ARBA00004123"/>
    </source>
</evidence>
<reference evidence="11 12" key="1">
    <citation type="journal article" date="2020" name="ISME J.">
        <title>Uncovering the hidden diversity of litter-decomposition mechanisms in mushroom-forming fungi.</title>
        <authorList>
            <person name="Floudas D."/>
            <person name="Bentzer J."/>
            <person name="Ahren D."/>
            <person name="Johansson T."/>
            <person name="Persson P."/>
            <person name="Tunlid A."/>
        </authorList>
    </citation>
    <scope>NUCLEOTIDE SEQUENCE [LARGE SCALE GENOMIC DNA]</scope>
    <source>
        <strain evidence="11 12">CBS 146.42</strain>
    </source>
</reference>
<evidence type="ECO:0000256" key="3">
    <source>
        <dbReference type="ARBA" id="ARBA00022679"/>
    </source>
</evidence>
<dbReference type="GO" id="GO:0006974">
    <property type="term" value="P:DNA damage response"/>
    <property type="evidence" value="ECO:0007669"/>
    <property type="project" value="UniProtKB-KW"/>
</dbReference>
<evidence type="ECO:0000256" key="6">
    <source>
        <dbReference type="ARBA" id="ARBA00023015"/>
    </source>
</evidence>
<feature type="region of interest" description="Disordered" evidence="10">
    <location>
        <begin position="292"/>
        <end position="333"/>
    </location>
</feature>
<gene>
    <name evidence="11" type="ORF">D9756_004773</name>
</gene>
<comment type="caution">
    <text evidence="11">The sequence shown here is derived from an EMBL/GenBank/DDBJ whole genome shotgun (WGS) entry which is preliminary data.</text>
</comment>
<evidence type="ECO:0000256" key="7">
    <source>
        <dbReference type="ARBA" id="ARBA00023163"/>
    </source>
</evidence>
<evidence type="ECO:0000256" key="4">
    <source>
        <dbReference type="ARBA" id="ARBA00022763"/>
    </source>
</evidence>
<dbReference type="PROSITE" id="PS51728">
    <property type="entry name" value="RTT109_HAT"/>
    <property type="match status" value="1"/>
</dbReference>
<protein>
    <recommendedName>
        <fullName evidence="2">histone acetyltransferase</fullName>
        <ecNumber evidence="2">2.3.1.48</ecNumber>
    </recommendedName>
</protein>
<name>A0A8H5LKK9_9AGAR</name>
<comment type="catalytic activity">
    <reaction evidence="9">
        <text>L-lysyl-[histone] + acetyl-CoA = N(6)-acetyl-L-lysyl-[histone] + CoA + H(+)</text>
        <dbReference type="Rhea" id="RHEA:21992"/>
        <dbReference type="Rhea" id="RHEA-COMP:9845"/>
        <dbReference type="Rhea" id="RHEA-COMP:11338"/>
        <dbReference type="ChEBI" id="CHEBI:15378"/>
        <dbReference type="ChEBI" id="CHEBI:29969"/>
        <dbReference type="ChEBI" id="CHEBI:57287"/>
        <dbReference type="ChEBI" id="CHEBI:57288"/>
        <dbReference type="ChEBI" id="CHEBI:61930"/>
        <dbReference type="EC" id="2.3.1.48"/>
    </reaction>
    <physiologicalReaction direction="left-to-right" evidence="9">
        <dbReference type="Rhea" id="RHEA:21993"/>
    </physiologicalReaction>
</comment>
<dbReference type="OrthoDB" id="3361892at2759"/>
<keyword evidence="4" id="KW-0227">DNA damage</keyword>
<dbReference type="GO" id="GO:0006355">
    <property type="term" value="P:regulation of DNA-templated transcription"/>
    <property type="evidence" value="ECO:0007669"/>
    <property type="project" value="InterPro"/>
</dbReference>
<keyword evidence="6" id="KW-0805">Transcription regulation</keyword>
<keyword evidence="7" id="KW-0804">Transcription</keyword>
<dbReference type="AlphaFoldDB" id="A0A8H5LKK9"/>
<evidence type="ECO:0000256" key="2">
    <source>
        <dbReference type="ARBA" id="ARBA00013184"/>
    </source>
</evidence>
<keyword evidence="3" id="KW-0808">Transferase</keyword>
<comment type="subcellular location">
    <subcellularLocation>
        <location evidence="1">Nucleus</location>
    </subcellularLocation>
</comment>
<dbReference type="Proteomes" id="UP000559027">
    <property type="component" value="Unassembled WGS sequence"/>
</dbReference>
<evidence type="ECO:0000313" key="12">
    <source>
        <dbReference type="Proteomes" id="UP000559027"/>
    </source>
</evidence>
<dbReference type="InterPro" id="IPR013178">
    <property type="entry name" value="Histone_AcTrfase_Rtt109/CBP"/>
</dbReference>
<evidence type="ECO:0000256" key="8">
    <source>
        <dbReference type="ARBA" id="ARBA00023242"/>
    </source>
</evidence>
<dbReference type="PANTHER" id="PTHR31571">
    <property type="entry name" value="ALTERED INHERITANCE OF MITOCHONDRIA PROTEIN 6"/>
    <property type="match status" value="1"/>
</dbReference>
<keyword evidence="8" id="KW-0539">Nucleus</keyword>
<dbReference type="SMART" id="SM01250">
    <property type="entry name" value="KAT11"/>
    <property type="match status" value="1"/>
</dbReference>
<dbReference type="PANTHER" id="PTHR31571:SF2">
    <property type="entry name" value="HISTONE ACETYLTRANSFERASE RTT109"/>
    <property type="match status" value="1"/>
</dbReference>
<keyword evidence="12" id="KW-1185">Reference proteome</keyword>
<feature type="compositionally biased region" description="Basic and acidic residues" evidence="10">
    <location>
        <begin position="307"/>
        <end position="332"/>
    </location>
</feature>
<evidence type="ECO:0000256" key="5">
    <source>
        <dbReference type="ARBA" id="ARBA00022990"/>
    </source>
</evidence>
<evidence type="ECO:0000256" key="9">
    <source>
        <dbReference type="ARBA" id="ARBA00048940"/>
    </source>
</evidence>
<dbReference type="Pfam" id="PF08214">
    <property type="entry name" value="HAT_KAT11"/>
    <property type="match status" value="1"/>
</dbReference>
<dbReference type="EMBL" id="JAACJO010000003">
    <property type="protein sequence ID" value="KAF5360579.1"/>
    <property type="molecule type" value="Genomic_DNA"/>
</dbReference>